<dbReference type="PROSITE" id="PS50089">
    <property type="entry name" value="ZF_RING_2"/>
    <property type="match status" value="1"/>
</dbReference>
<dbReference type="SMART" id="SM00184">
    <property type="entry name" value="RING"/>
    <property type="match status" value="1"/>
</dbReference>
<dbReference type="EMBL" id="JAGGNH010000008">
    <property type="protein sequence ID" value="KAJ0965857.1"/>
    <property type="molecule type" value="Genomic_DNA"/>
</dbReference>
<feature type="compositionally biased region" description="Polar residues" evidence="9">
    <location>
        <begin position="225"/>
        <end position="237"/>
    </location>
</feature>
<dbReference type="FunFam" id="3.30.40.10:FF:000388">
    <property type="entry name" value="Putative RING zinc finger domain superfamily protein"/>
    <property type="match status" value="1"/>
</dbReference>
<dbReference type="PANTHER" id="PTHR47168">
    <property type="entry name" value="RING ZINC FINGER DOMAIN SUPERFAMILY PROTEIN-RELATED"/>
    <property type="match status" value="1"/>
</dbReference>
<evidence type="ECO:0000256" key="2">
    <source>
        <dbReference type="ARBA" id="ARBA00022692"/>
    </source>
</evidence>
<evidence type="ECO:0000256" key="8">
    <source>
        <dbReference type="PROSITE-ProRule" id="PRU00175"/>
    </source>
</evidence>
<dbReference type="AlphaFoldDB" id="A0A9D5C386"/>
<keyword evidence="6" id="KW-1133">Transmembrane helix</keyword>
<dbReference type="OrthoDB" id="8062037at2759"/>
<evidence type="ECO:0000313" key="11">
    <source>
        <dbReference type="EMBL" id="KAJ0965857.1"/>
    </source>
</evidence>
<dbReference type="Pfam" id="PF13639">
    <property type="entry name" value="zf-RING_2"/>
    <property type="match status" value="1"/>
</dbReference>
<reference evidence="11" key="1">
    <citation type="submission" date="2021-03" db="EMBL/GenBank/DDBJ databases">
        <authorList>
            <person name="Li Z."/>
            <person name="Yang C."/>
        </authorList>
    </citation>
    <scope>NUCLEOTIDE SEQUENCE</scope>
    <source>
        <strain evidence="11">Dzin_1.0</strain>
        <tissue evidence="11">Leaf</tissue>
    </source>
</reference>
<keyword evidence="3" id="KW-0479">Metal-binding</keyword>
<evidence type="ECO:0000256" key="9">
    <source>
        <dbReference type="SAM" id="MobiDB-lite"/>
    </source>
</evidence>
<gene>
    <name evidence="11" type="ORF">J5N97_026995</name>
</gene>
<comment type="caution">
    <text evidence="11">The sequence shown here is derived from an EMBL/GenBank/DDBJ whole genome shotgun (WGS) entry which is preliminary data.</text>
</comment>
<keyword evidence="12" id="KW-1185">Reference proteome</keyword>
<dbReference type="SUPFAM" id="SSF57850">
    <property type="entry name" value="RING/U-box"/>
    <property type="match status" value="1"/>
</dbReference>
<proteinExistence type="predicted"/>
<dbReference type="InterPro" id="IPR001841">
    <property type="entry name" value="Znf_RING"/>
</dbReference>
<dbReference type="InterPro" id="IPR051653">
    <property type="entry name" value="E3_ligase_sorting_rcpt"/>
</dbReference>
<name>A0A9D5C386_9LILI</name>
<keyword evidence="5" id="KW-0862">Zinc</keyword>
<keyword evidence="7" id="KW-0472">Membrane</keyword>
<keyword evidence="2" id="KW-0812">Transmembrane</keyword>
<evidence type="ECO:0000259" key="10">
    <source>
        <dbReference type="PROSITE" id="PS50089"/>
    </source>
</evidence>
<evidence type="ECO:0000313" key="12">
    <source>
        <dbReference type="Proteomes" id="UP001085076"/>
    </source>
</evidence>
<dbReference type="PANTHER" id="PTHR47168:SF1">
    <property type="entry name" value="OS02G0798600 PROTEIN"/>
    <property type="match status" value="1"/>
</dbReference>
<dbReference type="GO" id="GO:0016020">
    <property type="term" value="C:membrane"/>
    <property type="evidence" value="ECO:0007669"/>
    <property type="project" value="UniProtKB-SubCell"/>
</dbReference>
<sequence length="534" mass="58044">MGSGSSRSRSRDDGRARRGLATFLCGAGAGSAPSSSSAAVVPPQMEDHLLESAVLAGCHDTVLVDNRQVSGKECSADFSQNHLSVSMNDNSRACESSNYGLKNGLIKSINAESSNSGKCLSESKELVPSLPNHSADLEMTCAERNCNLASTSTKSDTLEPPLTNANTMLGPITELDSTNYCGSQTSTLRYSSSAAQEPRDLPVNATSSSVASTTEVLVIHGSDSNPVSAVSGSSPTSHLRREPILESSSSDAAIFPSSGPGSERNENVIHVDVVSISSNIMANGTAEVSDNEARRNSRRLFWDAFSRRSSRRNNDPLMIFSSTEDTDDLESHSRWLLDISDDIFEHGNEEEFSYLSRRRLGASGRRWHSRSEIRERIRGNLDDSIRQATFCSSGLHPYGTCSCYSYMTSEESSTRASISRIVMLAEALFEVLDEIHRQPVSLSLSMVSLPAPESVVNSLPLKIHKKSVMDEGTDDREQCYICLADYEDGDKIRVLPCHHEYHMACVDKWLKEIHGVCPLCRGDVCESTTDGSTS</sequence>
<protein>
    <recommendedName>
        <fullName evidence="10">RING-type domain-containing protein</fullName>
    </recommendedName>
</protein>
<accession>A0A9D5C386</accession>
<dbReference type="GO" id="GO:0008270">
    <property type="term" value="F:zinc ion binding"/>
    <property type="evidence" value="ECO:0007669"/>
    <property type="project" value="UniProtKB-KW"/>
</dbReference>
<evidence type="ECO:0000256" key="4">
    <source>
        <dbReference type="ARBA" id="ARBA00022771"/>
    </source>
</evidence>
<feature type="domain" description="RING-type" evidence="10">
    <location>
        <begin position="479"/>
        <end position="521"/>
    </location>
</feature>
<reference evidence="11" key="2">
    <citation type="journal article" date="2022" name="Hortic Res">
        <title>The genome of Dioscorea zingiberensis sheds light on the biosynthesis, origin and evolution of the medicinally important diosgenin saponins.</title>
        <authorList>
            <person name="Li Y."/>
            <person name="Tan C."/>
            <person name="Li Z."/>
            <person name="Guo J."/>
            <person name="Li S."/>
            <person name="Chen X."/>
            <person name="Wang C."/>
            <person name="Dai X."/>
            <person name="Yang H."/>
            <person name="Song W."/>
            <person name="Hou L."/>
            <person name="Xu J."/>
            <person name="Tong Z."/>
            <person name="Xu A."/>
            <person name="Yuan X."/>
            <person name="Wang W."/>
            <person name="Yang Q."/>
            <person name="Chen L."/>
            <person name="Sun Z."/>
            <person name="Wang K."/>
            <person name="Pan B."/>
            <person name="Chen J."/>
            <person name="Bao Y."/>
            <person name="Liu F."/>
            <person name="Qi X."/>
            <person name="Gang D.R."/>
            <person name="Wen J."/>
            <person name="Li J."/>
        </authorList>
    </citation>
    <scope>NUCLEOTIDE SEQUENCE</scope>
    <source>
        <strain evidence="11">Dzin_1.0</strain>
    </source>
</reference>
<dbReference type="InterPro" id="IPR013083">
    <property type="entry name" value="Znf_RING/FYVE/PHD"/>
</dbReference>
<evidence type="ECO:0000256" key="6">
    <source>
        <dbReference type="ARBA" id="ARBA00022989"/>
    </source>
</evidence>
<evidence type="ECO:0000256" key="1">
    <source>
        <dbReference type="ARBA" id="ARBA00004167"/>
    </source>
</evidence>
<evidence type="ECO:0000256" key="3">
    <source>
        <dbReference type="ARBA" id="ARBA00022723"/>
    </source>
</evidence>
<dbReference type="Gene3D" id="3.30.40.10">
    <property type="entry name" value="Zinc/RING finger domain, C3HC4 (zinc finger)"/>
    <property type="match status" value="1"/>
</dbReference>
<feature type="compositionally biased region" description="Low complexity" evidence="9">
    <location>
        <begin position="247"/>
        <end position="258"/>
    </location>
</feature>
<keyword evidence="4 8" id="KW-0863">Zinc-finger</keyword>
<comment type="subcellular location">
    <subcellularLocation>
        <location evidence="1">Membrane</location>
        <topology evidence="1">Single-pass membrane protein</topology>
    </subcellularLocation>
</comment>
<organism evidence="11 12">
    <name type="scientific">Dioscorea zingiberensis</name>
    <dbReference type="NCBI Taxonomy" id="325984"/>
    <lineage>
        <taxon>Eukaryota</taxon>
        <taxon>Viridiplantae</taxon>
        <taxon>Streptophyta</taxon>
        <taxon>Embryophyta</taxon>
        <taxon>Tracheophyta</taxon>
        <taxon>Spermatophyta</taxon>
        <taxon>Magnoliopsida</taxon>
        <taxon>Liliopsida</taxon>
        <taxon>Dioscoreales</taxon>
        <taxon>Dioscoreaceae</taxon>
        <taxon>Dioscorea</taxon>
    </lineage>
</organism>
<evidence type="ECO:0000256" key="7">
    <source>
        <dbReference type="ARBA" id="ARBA00023136"/>
    </source>
</evidence>
<evidence type="ECO:0000256" key="5">
    <source>
        <dbReference type="ARBA" id="ARBA00022833"/>
    </source>
</evidence>
<feature type="region of interest" description="Disordered" evidence="9">
    <location>
        <begin position="225"/>
        <end position="265"/>
    </location>
</feature>
<dbReference type="Proteomes" id="UP001085076">
    <property type="component" value="Miscellaneous, Linkage group lg08"/>
</dbReference>